<dbReference type="PANTHER" id="PTHR15337">
    <property type="entry name" value="ANTERIOR GRADIENT PROTEIN-RELATED"/>
    <property type="match status" value="1"/>
</dbReference>
<dbReference type="PROSITE" id="PS00194">
    <property type="entry name" value="THIOREDOXIN_1"/>
    <property type="match status" value="1"/>
</dbReference>
<dbReference type="AlphaFoldDB" id="A0A7R9FMB3"/>
<dbReference type="InterPro" id="IPR017937">
    <property type="entry name" value="Thioredoxin_CS"/>
</dbReference>
<reference evidence="2" key="1">
    <citation type="submission" date="2020-11" db="EMBL/GenBank/DDBJ databases">
        <authorList>
            <person name="Tran Van P."/>
        </authorList>
    </citation>
    <scope>NUCLEOTIDE SEQUENCE</scope>
</reference>
<dbReference type="SUPFAM" id="SSF52833">
    <property type="entry name" value="Thioredoxin-like"/>
    <property type="match status" value="1"/>
</dbReference>
<dbReference type="InterPro" id="IPR036249">
    <property type="entry name" value="Thioredoxin-like_sf"/>
</dbReference>
<evidence type="ECO:0000256" key="1">
    <source>
        <dbReference type="ARBA" id="ARBA00022729"/>
    </source>
</evidence>
<dbReference type="EMBL" id="OE001121">
    <property type="protein sequence ID" value="CAD7456040.1"/>
    <property type="molecule type" value="Genomic_DNA"/>
</dbReference>
<protein>
    <recommendedName>
        <fullName evidence="3">Thioredoxin domain-containing protein 12</fullName>
    </recommendedName>
</protein>
<organism evidence="2">
    <name type="scientific">Timema tahoe</name>
    <dbReference type="NCBI Taxonomy" id="61484"/>
    <lineage>
        <taxon>Eukaryota</taxon>
        <taxon>Metazoa</taxon>
        <taxon>Ecdysozoa</taxon>
        <taxon>Arthropoda</taxon>
        <taxon>Hexapoda</taxon>
        <taxon>Insecta</taxon>
        <taxon>Pterygota</taxon>
        <taxon>Neoptera</taxon>
        <taxon>Polyneoptera</taxon>
        <taxon>Phasmatodea</taxon>
        <taxon>Timematodea</taxon>
        <taxon>Timematoidea</taxon>
        <taxon>Timematidae</taxon>
        <taxon>Timema</taxon>
    </lineage>
</organism>
<dbReference type="InterPro" id="IPR051099">
    <property type="entry name" value="AGR/TXD"/>
</dbReference>
<dbReference type="PANTHER" id="PTHR15337:SF11">
    <property type="entry name" value="THIOREDOXIN DOMAIN-CONTAINING PROTEIN"/>
    <property type="match status" value="1"/>
</dbReference>
<evidence type="ECO:0000313" key="2">
    <source>
        <dbReference type="EMBL" id="CAD7456040.1"/>
    </source>
</evidence>
<dbReference type="Gene3D" id="3.40.30.10">
    <property type="entry name" value="Glutaredoxin"/>
    <property type="match status" value="1"/>
</dbReference>
<name>A0A7R9FMB3_9NEOP</name>
<sequence length="205" mass="23403">MKLVIDNFCGIAGFGNHIYWLTLHNGLQVAQNDDKPLMLLIHKTWCGACKALKPQFAASKEIDKLSKHFVMVNTQDDEEPKGSMFAPDGGYIPRILFLGYTLLKQVYLHLRGGRVENQFVKITLSKPDQDLNLDFPVIDSLVWKSRVLDHAATEADPNGIVMDEYYNEEGNPDYKYFYSDFKSVVSSMKRVLRNLTKHSKVTDEL</sequence>
<gene>
    <name evidence="2" type="ORF">TTEB3V08_LOCUS4082</name>
</gene>
<dbReference type="Pfam" id="PF13899">
    <property type="entry name" value="Thioredoxin_7"/>
    <property type="match status" value="1"/>
</dbReference>
<proteinExistence type="predicted"/>
<accession>A0A7R9FMB3</accession>
<evidence type="ECO:0008006" key="3">
    <source>
        <dbReference type="Google" id="ProtNLM"/>
    </source>
</evidence>
<keyword evidence="1" id="KW-0732">Signal</keyword>